<sequence>MKARSIKANSVKQLQQVLAGVISNDFSPTMVVLFLSVQQDRQAVVDLFNQYKIDVFGATTSGEFIDGETGNGSIVALLLEINSEFYKLKFLETGEKSTKENAVEIGRLGKELFANPAFIIVSGWLTQDGEAIVEGITNGAGGEVVIFGGMAGDDLKLEGPLVFNNTQKSDKGLLAFILDADKIEINGIATCGWKAIGTNKTITKSEDNVVYTIDDKPALDTIMKYLGVEINFDQAKEIVTQIGAYYPLQMERENVAPVMRTAMFANLQDRSLICAGNVPQGSRVKFSLPPDFDAIEIVVEECKALKKNKQPEADALIMFSCISRNLSFGILISEEIDQVKEVWDAPMVGFFSYGEFGKSHTGKHEFHNNTCCLVALKEKVG</sequence>
<evidence type="ECO:0000259" key="2">
    <source>
        <dbReference type="SMART" id="SM01204"/>
    </source>
</evidence>
<evidence type="ECO:0000259" key="1">
    <source>
        <dbReference type="SMART" id="SM00897"/>
    </source>
</evidence>
<dbReference type="Pfam" id="PF08495">
    <property type="entry name" value="FIST"/>
    <property type="match status" value="1"/>
</dbReference>
<dbReference type="SMART" id="SM00897">
    <property type="entry name" value="FIST"/>
    <property type="match status" value="1"/>
</dbReference>
<keyword evidence="4" id="KW-1185">Reference proteome</keyword>
<dbReference type="InterPro" id="IPR013702">
    <property type="entry name" value="FIST_domain_N"/>
</dbReference>
<dbReference type="SMART" id="SM01204">
    <property type="entry name" value="FIST_C"/>
    <property type="match status" value="1"/>
</dbReference>
<accession>A0A2R3Z596</accession>
<name>A0A2R3Z596_9FLAO</name>
<dbReference type="PANTHER" id="PTHR40252">
    <property type="entry name" value="BLR0328 PROTEIN"/>
    <property type="match status" value="1"/>
</dbReference>
<feature type="domain" description="FIST" evidence="1">
    <location>
        <begin position="27"/>
        <end position="217"/>
    </location>
</feature>
<dbReference type="Proteomes" id="UP000241507">
    <property type="component" value="Chromosome"/>
</dbReference>
<organism evidence="3 4">
    <name type="scientific">Christiangramia fulva</name>
    <dbReference type="NCBI Taxonomy" id="2126553"/>
    <lineage>
        <taxon>Bacteria</taxon>
        <taxon>Pseudomonadati</taxon>
        <taxon>Bacteroidota</taxon>
        <taxon>Flavobacteriia</taxon>
        <taxon>Flavobacteriales</taxon>
        <taxon>Flavobacteriaceae</taxon>
        <taxon>Christiangramia</taxon>
    </lineage>
</organism>
<dbReference type="KEGG" id="grs:C7S20_08985"/>
<evidence type="ECO:0008006" key="5">
    <source>
        <dbReference type="Google" id="ProtNLM"/>
    </source>
</evidence>
<dbReference type="PANTHER" id="PTHR40252:SF2">
    <property type="entry name" value="BLR0328 PROTEIN"/>
    <property type="match status" value="1"/>
</dbReference>
<dbReference type="InterPro" id="IPR019494">
    <property type="entry name" value="FIST_C"/>
</dbReference>
<feature type="domain" description="FIST C-domain" evidence="2">
    <location>
        <begin position="218"/>
        <end position="359"/>
    </location>
</feature>
<reference evidence="4" key="1">
    <citation type="submission" date="2018-03" db="EMBL/GenBank/DDBJ databases">
        <title>Gramella fulva sp. nov., isolated from a dry surface of tidal flat.</title>
        <authorList>
            <person name="Hwang S.H."/>
            <person name="Hwang W.M."/>
            <person name="Kang K."/>
            <person name="Ahn T.-Y."/>
        </authorList>
    </citation>
    <scope>NUCLEOTIDE SEQUENCE [LARGE SCALE GENOMIC DNA]</scope>
    <source>
        <strain evidence="4">SH35</strain>
    </source>
</reference>
<dbReference type="Pfam" id="PF10442">
    <property type="entry name" value="FIST_C"/>
    <property type="match status" value="1"/>
</dbReference>
<evidence type="ECO:0000313" key="3">
    <source>
        <dbReference type="EMBL" id="AVR45394.1"/>
    </source>
</evidence>
<dbReference type="RefSeq" id="WP_107012172.1">
    <property type="nucleotide sequence ID" value="NZ_CP028136.1"/>
</dbReference>
<dbReference type="AlphaFoldDB" id="A0A2R3Z596"/>
<evidence type="ECO:0000313" key="4">
    <source>
        <dbReference type="Proteomes" id="UP000241507"/>
    </source>
</evidence>
<dbReference type="OrthoDB" id="9770435at2"/>
<proteinExistence type="predicted"/>
<dbReference type="EMBL" id="CP028136">
    <property type="protein sequence ID" value="AVR45394.1"/>
    <property type="molecule type" value="Genomic_DNA"/>
</dbReference>
<protein>
    <recommendedName>
        <fullName evidence="5">Histidine kinase</fullName>
    </recommendedName>
</protein>
<gene>
    <name evidence="3" type="ORF">C7S20_08985</name>
</gene>